<gene>
    <name evidence="2" type="ORF">ENV52_04170</name>
</gene>
<reference evidence="2" key="1">
    <citation type="journal article" date="2020" name="mSystems">
        <title>Genome- and Community-Level Interaction Insights into Carbon Utilization and Element Cycling Functions of Hydrothermarchaeota in Hydrothermal Sediment.</title>
        <authorList>
            <person name="Zhou Z."/>
            <person name="Liu Y."/>
            <person name="Xu W."/>
            <person name="Pan J."/>
            <person name="Luo Z.H."/>
            <person name="Li M."/>
        </authorList>
    </citation>
    <scope>NUCLEOTIDE SEQUENCE [LARGE SCALE GENOMIC DNA]</scope>
    <source>
        <strain evidence="2">SpSt-767</strain>
    </source>
</reference>
<dbReference type="EMBL" id="DTGR01000064">
    <property type="protein sequence ID" value="HHS28878.1"/>
    <property type="molecule type" value="Genomic_DNA"/>
</dbReference>
<sequence>MNAAILAAGLGTRLRPLTSATPKALVPVLNRPLLGVLLAQLEEAGALRVAVNTHHLADQVHHFLAIASPPRLEVLVRPEPDILGTGGGLRSLAEALGNEPFLAINADILTDLDLGEIYRQHREQALATLVLHDYAGLNNVWLDKAGRVAGIGAPPPHTSGPALAYTGVQVVSHQMLEWLPKKGPADLVAVWQQALGRGEYLAAVVVKGHFWQDLGTPEAYLQAHLRLLTGTCLGLNRFFPPISDPFCGAGTVMEAGVNCGGGVCLGREVWVGRGTRLKNTVVWDRARLGPGLTLENCVVGQGATVQVSVRNAVLV</sequence>
<dbReference type="PANTHER" id="PTHR22572">
    <property type="entry name" value="SUGAR-1-PHOSPHATE GUANYL TRANSFERASE"/>
    <property type="match status" value="1"/>
</dbReference>
<dbReference type="Pfam" id="PF00483">
    <property type="entry name" value="NTP_transferase"/>
    <property type="match status" value="1"/>
</dbReference>
<dbReference type="AlphaFoldDB" id="A0A7V6A2L1"/>
<accession>A0A7V6A2L1</accession>
<organism evidence="2">
    <name type="scientific">Desulfobacca acetoxidans</name>
    <dbReference type="NCBI Taxonomy" id="60893"/>
    <lineage>
        <taxon>Bacteria</taxon>
        <taxon>Pseudomonadati</taxon>
        <taxon>Thermodesulfobacteriota</taxon>
        <taxon>Desulfobaccia</taxon>
        <taxon>Desulfobaccales</taxon>
        <taxon>Desulfobaccaceae</taxon>
        <taxon>Desulfobacca</taxon>
    </lineage>
</organism>
<dbReference type="InterPro" id="IPR029044">
    <property type="entry name" value="Nucleotide-diphossugar_trans"/>
</dbReference>
<protein>
    <submittedName>
        <fullName evidence="2">NDP-sugar synthase</fullName>
    </submittedName>
</protein>
<dbReference type="Gene3D" id="2.160.10.10">
    <property type="entry name" value="Hexapeptide repeat proteins"/>
    <property type="match status" value="1"/>
</dbReference>
<dbReference type="Gene3D" id="3.90.550.10">
    <property type="entry name" value="Spore Coat Polysaccharide Biosynthesis Protein SpsA, Chain A"/>
    <property type="match status" value="1"/>
</dbReference>
<evidence type="ECO:0000259" key="1">
    <source>
        <dbReference type="Pfam" id="PF00483"/>
    </source>
</evidence>
<comment type="caution">
    <text evidence="2">The sequence shown here is derived from an EMBL/GenBank/DDBJ whole genome shotgun (WGS) entry which is preliminary data.</text>
</comment>
<name>A0A7V6A2L1_9BACT</name>
<dbReference type="SUPFAM" id="SSF53448">
    <property type="entry name" value="Nucleotide-diphospho-sugar transferases"/>
    <property type="match status" value="1"/>
</dbReference>
<dbReference type="InterPro" id="IPR005835">
    <property type="entry name" value="NTP_transferase_dom"/>
</dbReference>
<evidence type="ECO:0000313" key="2">
    <source>
        <dbReference type="EMBL" id="HHS28878.1"/>
    </source>
</evidence>
<proteinExistence type="predicted"/>
<feature type="domain" description="Nucleotidyl transferase" evidence="1">
    <location>
        <begin position="4"/>
        <end position="228"/>
    </location>
</feature>
<dbReference type="CDD" id="cd06422">
    <property type="entry name" value="NTP_transferase_like_1"/>
    <property type="match status" value="1"/>
</dbReference>
<dbReference type="InterPro" id="IPR050486">
    <property type="entry name" value="Mannose-1P_guanyltransferase"/>
</dbReference>